<feature type="transmembrane region" description="Helical" evidence="1">
    <location>
        <begin position="44"/>
        <end position="68"/>
    </location>
</feature>
<organism evidence="2 3">
    <name type="scientific">Limnobacter litoralis</name>
    <dbReference type="NCBI Taxonomy" id="481366"/>
    <lineage>
        <taxon>Bacteria</taxon>
        <taxon>Pseudomonadati</taxon>
        <taxon>Pseudomonadota</taxon>
        <taxon>Betaproteobacteria</taxon>
        <taxon>Burkholderiales</taxon>
        <taxon>Burkholderiaceae</taxon>
        <taxon>Limnobacter</taxon>
    </lineage>
</organism>
<protein>
    <recommendedName>
        <fullName evidence="4">DUF4760 domain-containing protein</fullName>
    </recommendedName>
</protein>
<dbReference type="Proteomes" id="UP001156664">
    <property type="component" value="Unassembled WGS sequence"/>
</dbReference>
<evidence type="ECO:0000256" key="1">
    <source>
        <dbReference type="SAM" id="Phobius"/>
    </source>
</evidence>
<keyword evidence="1" id="KW-1133">Transmembrane helix</keyword>
<evidence type="ECO:0000313" key="2">
    <source>
        <dbReference type="EMBL" id="GLR26493.1"/>
    </source>
</evidence>
<keyword evidence="3" id="KW-1185">Reference proteome</keyword>
<keyword evidence="1" id="KW-0812">Transmembrane</keyword>
<dbReference type="RefSeq" id="WP_284281101.1">
    <property type="nucleotide sequence ID" value="NZ_BSOJ01000015.1"/>
</dbReference>
<evidence type="ECO:0000313" key="3">
    <source>
        <dbReference type="Proteomes" id="UP001156664"/>
    </source>
</evidence>
<evidence type="ECO:0008006" key="4">
    <source>
        <dbReference type="Google" id="ProtNLM"/>
    </source>
</evidence>
<reference evidence="3" key="1">
    <citation type="journal article" date="2019" name="Int. J. Syst. Evol. Microbiol.">
        <title>The Global Catalogue of Microorganisms (GCM) 10K type strain sequencing project: providing services to taxonomists for standard genome sequencing and annotation.</title>
        <authorList>
            <consortium name="The Broad Institute Genomics Platform"/>
            <consortium name="The Broad Institute Genome Sequencing Center for Infectious Disease"/>
            <person name="Wu L."/>
            <person name="Ma J."/>
        </authorList>
    </citation>
    <scope>NUCLEOTIDE SEQUENCE [LARGE SCALE GENOMIC DNA]</scope>
    <source>
        <strain evidence="3">NBRC 105857</strain>
    </source>
</reference>
<dbReference type="EMBL" id="BSOJ01000015">
    <property type="protein sequence ID" value="GLR26493.1"/>
    <property type="molecule type" value="Genomic_DNA"/>
</dbReference>
<comment type="caution">
    <text evidence="2">The sequence shown here is derived from an EMBL/GenBank/DDBJ whole genome shotgun (WGS) entry which is preliminary data.</text>
</comment>
<gene>
    <name evidence="2" type="ORF">GCM10007875_15830</name>
</gene>
<sequence>MLHSISQERKYQLIGYVVVAVFVAPIFLYFVMFHGQLSSSSGDWSAFGSYFGGIYSVLISSFAAVVLYRQLRMQMDFQKHQFDRGQIERVEDRTERILQRMLSVTKENDVLGGGRRNGQNLNNAVRLISPKIGEGSDSQKQAESIEFVFGKYHDLLDLWLAFYRQLTGLDGVKETAYEQAKIGLLDQAHSFLGFQTCRALDIVIKNRREAEQPGGKFFFFTDKW</sequence>
<accession>A0ABQ5YPH3</accession>
<keyword evidence="1" id="KW-0472">Membrane</keyword>
<feature type="transmembrane region" description="Helical" evidence="1">
    <location>
        <begin position="12"/>
        <end position="32"/>
    </location>
</feature>
<name>A0ABQ5YPH3_9BURK</name>
<proteinExistence type="predicted"/>